<keyword evidence="1" id="KW-0223">Dioxygenase</keyword>
<dbReference type="GO" id="GO:0051213">
    <property type="term" value="F:dioxygenase activity"/>
    <property type="evidence" value="ECO:0007669"/>
    <property type="project" value="UniProtKB-KW"/>
</dbReference>
<sequence>MSAPSSGPVSDLPVSDLIERGYHVLPGGLDPAAAGRLLARIRELRAFGSELFLSEEEFDAAPQYVGVNPAPGRNLLERFDEELAFVERDAGLTAAVGGLLGDDYEILLKKLICGVPASAVPQWLKTRIHGNPVNNLGPYVKPQYRDVTYFYGIDFHQDLIDYKDREADFITLYVYLHDVGERDAPLFLLENSHKLGGTLFPHDLSKDETGWTYGDRKGGQVHCPQHLLVGPAGYAAMWHACTLHGTQPDAADHERLSLRYLIARKPTRKDTGIDAVNATLRGPLSLTATRNDLDEAGAAKVKANSVNEA</sequence>
<dbReference type="InterPro" id="IPR008775">
    <property type="entry name" value="Phytyl_CoA_dOase-like"/>
</dbReference>
<dbReference type="Pfam" id="PF05721">
    <property type="entry name" value="PhyH"/>
    <property type="match status" value="1"/>
</dbReference>
<dbReference type="RefSeq" id="WP_198576875.1">
    <property type="nucleotide sequence ID" value="NZ_JADWOX010000010.1"/>
</dbReference>
<keyword evidence="1" id="KW-0560">Oxidoreductase</keyword>
<name>A0ABS0T1G6_9CAUL</name>
<protein>
    <submittedName>
        <fullName evidence="1">Phytanoyl-CoA dioxygenase family protein</fullName>
    </submittedName>
</protein>
<proteinExistence type="predicted"/>
<keyword evidence="2" id="KW-1185">Reference proteome</keyword>
<evidence type="ECO:0000313" key="1">
    <source>
        <dbReference type="EMBL" id="MBI1684960.1"/>
    </source>
</evidence>
<dbReference type="EMBL" id="JADWOX010000010">
    <property type="protein sequence ID" value="MBI1684960.1"/>
    <property type="molecule type" value="Genomic_DNA"/>
</dbReference>
<accession>A0ABS0T1G6</accession>
<dbReference type="Proteomes" id="UP000639859">
    <property type="component" value="Unassembled WGS sequence"/>
</dbReference>
<reference evidence="1 2" key="1">
    <citation type="submission" date="2020-11" db="EMBL/GenBank/DDBJ databases">
        <title>genome sequence of strain KACC 18849.</title>
        <authorList>
            <person name="Gao J."/>
            <person name="Zhang X."/>
        </authorList>
    </citation>
    <scope>NUCLEOTIDE SEQUENCE [LARGE SCALE GENOMIC DNA]</scope>
    <source>
        <strain evidence="1 2">KACC 18849</strain>
    </source>
</reference>
<comment type="caution">
    <text evidence="1">The sequence shown here is derived from an EMBL/GenBank/DDBJ whole genome shotgun (WGS) entry which is preliminary data.</text>
</comment>
<organism evidence="1 2">
    <name type="scientific">Caulobacter hibisci</name>
    <dbReference type="NCBI Taxonomy" id="2035993"/>
    <lineage>
        <taxon>Bacteria</taxon>
        <taxon>Pseudomonadati</taxon>
        <taxon>Pseudomonadota</taxon>
        <taxon>Alphaproteobacteria</taxon>
        <taxon>Caulobacterales</taxon>
        <taxon>Caulobacteraceae</taxon>
        <taxon>Caulobacter</taxon>
    </lineage>
</organism>
<evidence type="ECO:0000313" key="2">
    <source>
        <dbReference type="Proteomes" id="UP000639859"/>
    </source>
</evidence>
<dbReference type="SUPFAM" id="SSF51197">
    <property type="entry name" value="Clavaminate synthase-like"/>
    <property type="match status" value="1"/>
</dbReference>
<gene>
    <name evidence="1" type="ORF">I4Q42_14900</name>
</gene>
<dbReference type="Gene3D" id="2.60.120.620">
    <property type="entry name" value="q2cbj1_9rhob like domain"/>
    <property type="match status" value="1"/>
</dbReference>